<dbReference type="InterPro" id="IPR004358">
    <property type="entry name" value="Sig_transdc_His_kin-like_C"/>
</dbReference>
<dbReference type="EMBL" id="BORU01000001">
    <property type="protein sequence ID" value="GIO52522.1"/>
    <property type="molecule type" value="Genomic_DNA"/>
</dbReference>
<dbReference type="InterPro" id="IPR050351">
    <property type="entry name" value="BphY/WalK/GraS-like"/>
</dbReference>
<evidence type="ECO:0000256" key="10">
    <source>
        <dbReference type="SAM" id="Phobius"/>
    </source>
</evidence>
<proteinExistence type="predicted"/>
<keyword evidence="5" id="KW-0808">Transferase</keyword>
<reference evidence="12 13" key="1">
    <citation type="submission" date="2021-03" db="EMBL/GenBank/DDBJ databases">
        <title>Antimicrobial resistance genes in bacteria isolated from Japanese honey, and their potential for conferring macrolide and lincosamide resistance in the American foulbrood pathogen Paenibacillus larvae.</title>
        <authorList>
            <person name="Okamoto M."/>
            <person name="Kumagai M."/>
            <person name="Kanamori H."/>
            <person name="Takamatsu D."/>
        </authorList>
    </citation>
    <scope>NUCLEOTIDE SEQUENCE [LARGE SCALE GENOMIC DNA]</scope>
    <source>
        <strain evidence="12 13">J21TS7</strain>
    </source>
</reference>
<keyword evidence="8" id="KW-0067">ATP-binding</keyword>
<evidence type="ECO:0000256" key="7">
    <source>
        <dbReference type="ARBA" id="ARBA00022777"/>
    </source>
</evidence>
<comment type="caution">
    <text evidence="12">The sequence shown here is derived from an EMBL/GenBank/DDBJ whole genome shotgun (WGS) entry which is preliminary data.</text>
</comment>
<dbReference type="InterPro" id="IPR003594">
    <property type="entry name" value="HATPase_dom"/>
</dbReference>
<dbReference type="InterPro" id="IPR005467">
    <property type="entry name" value="His_kinase_dom"/>
</dbReference>
<dbReference type="Gene3D" id="3.30.565.10">
    <property type="entry name" value="Histidine kinase-like ATPase, C-terminal domain"/>
    <property type="match status" value="1"/>
</dbReference>
<dbReference type="PANTHER" id="PTHR42878:SF7">
    <property type="entry name" value="SENSOR HISTIDINE KINASE GLRK"/>
    <property type="match status" value="1"/>
</dbReference>
<dbReference type="Proteomes" id="UP000676601">
    <property type="component" value="Unassembled WGS sequence"/>
</dbReference>
<evidence type="ECO:0000313" key="13">
    <source>
        <dbReference type="Proteomes" id="UP000676601"/>
    </source>
</evidence>
<dbReference type="Pfam" id="PF02518">
    <property type="entry name" value="HATPase_c"/>
    <property type="match status" value="1"/>
</dbReference>
<evidence type="ECO:0000256" key="1">
    <source>
        <dbReference type="ARBA" id="ARBA00000085"/>
    </source>
</evidence>
<dbReference type="PANTHER" id="PTHR42878">
    <property type="entry name" value="TWO-COMPONENT HISTIDINE KINASE"/>
    <property type="match status" value="1"/>
</dbReference>
<dbReference type="SMART" id="SM00387">
    <property type="entry name" value="HATPase_c"/>
    <property type="match status" value="1"/>
</dbReference>
<dbReference type="CDD" id="cd00075">
    <property type="entry name" value="HATPase"/>
    <property type="match status" value="1"/>
</dbReference>
<evidence type="ECO:0000256" key="2">
    <source>
        <dbReference type="ARBA" id="ARBA00004370"/>
    </source>
</evidence>
<keyword evidence="7" id="KW-0418">Kinase</keyword>
<keyword evidence="6" id="KW-0547">Nucleotide-binding</keyword>
<dbReference type="InterPro" id="IPR036097">
    <property type="entry name" value="HisK_dim/P_sf"/>
</dbReference>
<dbReference type="SUPFAM" id="SSF47384">
    <property type="entry name" value="Homodimeric domain of signal transducing histidine kinase"/>
    <property type="match status" value="1"/>
</dbReference>
<dbReference type="SMART" id="SM00388">
    <property type="entry name" value="HisKA"/>
    <property type="match status" value="1"/>
</dbReference>
<comment type="subcellular location">
    <subcellularLocation>
        <location evidence="2">Membrane</location>
    </subcellularLocation>
</comment>
<dbReference type="EC" id="2.7.13.3" evidence="3"/>
<dbReference type="Pfam" id="PF00512">
    <property type="entry name" value="HisKA"/>
    <property type="match status" value="1"/>
</dbReference>
<keyword evidence="13" id="KW-1185">Reference proteome</keyword>
<evidence type="ECO:0000256" key="3">
    <source>
        <dbReference type="ARBA" id="ARBA00012438"/>
    </source>
</evidence>
<dbReference type="PROSITE" id="PS50109">
    <property type="entry name" value="HIS_KIN"/>
    <property type="match status" value="1"/>
</dbReference>
<dbReference type="Gene3D" id="1.10.287.130">
    <property type="match status" value="1"/>
</dbReference>
<keyword evidence="10" id="KW-1133">Transmembrane helix</keyword>
<dbReference type="InterPro" id="IPR003661">
    <property type="entry name" value="HisK_dim/P_dom"/>
</dbReference>
<evidence type="ECO:0000259" key="11">
    <source>
        <dbReference type="PROSITE" id="PS50109"/>
    </source>
</evidence>
<feature type="domain" description="Histidine kinase" evidence="11">
    <location>
        <begin position="147"/>
        <end position="355"/>
    </location>
</feature>
<sequence length="356" mass="40296">MKFMLRIALQLLAIFIFLLICIEAIVIGVAWLIWPQLISSGNSSGHYEIFVTVLCLLLFLVTLLLIGWYLGKPLYHMVVWIRRLANGRYDPPPAWDNLRAGESGRLKFPYAIYKELFEHLRLLTRTLHLQDKTLREVEQTKREWIQGISHDLKTPLTYIAGYSAMLLHPEYRWSDTEQKQFLSVISQKAAHLQELVQDLNETVQGEIPLKAEKTDIVELVRRTVADVGSAPWAAEYLFSMDSDPDCIPVFCDTKLVTRAVRNLLVNAVVHNPAGTRITVWTSLYDDGTVEIRIKDNGVGFNETPTHRDDALHAFEPAGLGLSIARRFIEGHGGSLHVLSKPGEGSSITIRLRAEES</sequence>
<dbReference type="PRINTS" id="PR00344">
    <property type="entry name" value="BCTRLSENSOR"/>
</dbReference>
<keyword evidence="10" id="KW-0472">Membrane</keyword>
<comment type="catalytic activity">
    <reaction evidence="1">
        <text>ATP + protein L-histidine = ADP + protein N-phospho-L-histidine.</text>
        <dbReference type="EC" id="2.7.13.3"/>
    </reaction>
</comment>
<keyword evidence="10" id="KW-0812">Transmembrane</keyword>
<gene>
    <name evidence="12" type="ORF">J21TS7_08400</name>
</gene>
<dbReference type="RefSeq" id="WP_212982878.1">
    <property type="nucleotide sequence ID" value="NZ_BORU01000001.1"/>
</dbReference>
<accession>A0ABQ4L7G1</accession>
<evidence type="ECO:0000256" key="9">
    <source>
        <dbReference type="ARBA" id="ARBA00023012"/>
    </source>
</evidence>
<feature type="transmembrane region" description="Helical" evidence="10">
    <location>
        <begin position="49"/>
        <end position="70"/>
    </location>
</feature>
<protein>
    <recommendedName>
        <fullName evidence="3">histidine kinase</fullName>
        <ecNumber evidence="3">2.7.13.3</ecNumber>
    </recommendedName>
</protein>
<keyword evidence="4" id="KW-0597">Phosphoprotein</keyword>
<evidence type="ECO:0000256" key="8">
    <source>
        <dbReference type="ARBA" id="ARBA00022840"/>
    </source>
</evidence>
<feature type="transmembrane region" description="Helical" evidence="10">
    <location>
        <begin position="12"/>
        <end position="34"/>
    </location>
</feature>
<dbReference type="SUPFAM" id="SSF55874">
    <property type="entry name" value="ATPase domain of HSP90 chaperone/DNA topoisomerase II/histidine kinase"/>
    <property type="match status" value="1"/>
</dbReference>
<organism evidence="12 13">
    <name type="scientific">Paenibacillus cineris</name>
    <dbReference type="NCBI Taxonomy" id="237530"/>
    <lineage>
        <taxon>Bacteria</taxon>
        <taxon>Bacillati</taxon>
        <taxon>Bacillota</taxon>
        <taxon>Bacilli</taxon>
        <taxon>Bacillales</taxon>
        <taxon>Paenibacillaceae</taxon>
        <taxon>Paenibacillus</taxon>
    </lineage>
</organism>
<evidence type="ECO:0000256" key="6">
    <source>
        <dbReference type="ARBA" id="ARBA00022741"/>
    </source>
</evidence>
<name>A0ABQ4L7G1_9BACL</name>
<dbReference type="InterPro" id="IPR036890">
    <property type="entry name" value="HATPase_C_sf"/>
</dbReference>
<dbReference type="CDD" id="cd00082">
    <property type="entry name" value="HisKA"/>
    <property type="match status" value="1"/>
</dbReference>
<evidence type="ECO:0000313" key="12">
    <source>
        <dbReference type="EMBL" id="GIO52522.1"/>
    </source>
</evidence>
<evidence type="ECO:0000256" key="5">
    <source>
        <dbReference type="ARBA" id="ARBA00022679"/>
    </source>
</evidence>
<evidence type="ECO:0000256" key="4">
    <source>
        <dbReference type="ARBA" id="ARBA00022553"/>
    </source>
</evidence>
<keyword evidence="9" id="KW-0902">Two-component regulatory system</keyword>